<dbReference type="AlphaFoldDB" id="A0A9P7Q4D3"/>
<reference evidence="2 3" key="1">
    <citation type="journal article" date="2020" name="bioRxiv">
        <title>Whole genome comparisons of ergot fungi reveals the divergence and evolution of species within the genus Claviceps are the result of varying mechanisms driving genome evolution and host range expansion.</title>
        <authorList>
            <person name="Wyka S.A."/>
            <person name="Mondo S.J."/>
            <person name="Liu M."/>
            <person name="Dettman J."/>
            <person name="Nalam V."/>
            <person name="Broders K.D."/>
        </authorList>
    </citation>
    <scope>NUCLEOTIDE SEQUENCE [LARGE SCALE GENOMIC DNA]</scope>
    <source>
        <strain evidence="2 3">LM576</strain>
    </source>
</reference>
<organism evidence="2 3">
    <name type="scientific">Claviceps humidiphila</name>
    <dbReference type="NCBI Taxonomy" id="1294629"/>
    <lineage>
        <taxon>Eukaryota</taxon>
        <taxon>Fungi</taxon>
        <taxon>Dikarya</taxon>
        <taxon>Ascomycota</taxon>
        <taxon>Pezizomycotina</taxon>
        <taxon>Sordariomycetes</taxon>
        <taxon>Hypocreomycetidae</taxon>
        <taxon>Hypocreales</taxon>
        <taxon>Clavicipitaceae</taxon>
        <taxon>Claviceps</taxon>
    </lineage>
</organism>
<feature type="region of interest" description="Disordered" evidence="1">
    <location>
        <begin position="1"/>
        <end position="36"/>
    </location>
</feature>
<keyword evidence="3" id="KW-1185">Reference proteome</keyword>
<dbReference type="EMBL" id="SRQM01000091">
    <property type="protein sequence ID" value="KAG6118891.1"/>
    <property type="molecule type" value="Genomic_DNA"/>
</dbReference>
<evidence type="ECO:0000256" key="1">
    <source>
        <dbReference type="SAM" id="MobiDB-lite"/>
    </source>
</evidence>
<evidence type="ECO:0000313" key="3">
    <source>
        <dbReference type="Proteomes" id="UP000732380"/>
    </source>
</evidence>
<comment type="caution">
    <text evidence="2">The sequence shown here is derived from an EMBL/GenBank/DDBJ whole genome shotgun (WGS) entry which is preliminary data.</text>
</comment>
<protein>
    <submittedName>
        <fullName evidence="2">Uncharacterized protein</fullName>
    </submittedName>
</protein>
<name>A0A9P7Q4D3_9HYPO</name>
<evidence type="ECO:0000313" key="2">
    <source>
        <dbReference type="EMBL" id="KAG6118891.1"/>
    </source>
</evidence>
<gene>
    <name evidence="2" type="ORF">E4U13_008202</name>
</gene>
<sequence length="60" mass="7011">MLVDPEKFHLRGQRHHLRPSNIDKKPSAQAQRQAHPRRPITLDMWLLNLDLDLVLGIARP</sequence>
<accession>A0A9P7Q4D3</accession>
<dbReference type="Proteomes" id="UP000732380">
    <property type="component" value="Unassembled WGS sequence"/>
</dbReference>
<proteinExistence type="predicted"/>